<feature type="compositionally biased region" description="Pro residues" evidence="17">
    <location>
        <begin position="364"/>
        <end position="374"/>
    </location>
</feature>
<keyword evidence="12" id="KW-0325">Glycoprotein</keyword>
<evidence type="ECO:0000256" key="4">
    <source>
        <dbReference type="ARBA" id="ARBA00022676"/>
    </source>
</evidence>
<feature type="compositionally biased region" description="Basic and acidic residues" evidence="17">
    <location>
        <begin position="383"/>
        <end position="398"/>
    </location>
</feature>
<proteinExistence type="inferred from homology"/>
<comment type="similarity">
    <text evidence="3">Belongs to the glycosyltransferase 29 family.</text>
</comment>
<feature type="compositionally biased region" description="Basic and acidic residues" evidence="17">
    <location>
        <begin position="436"/>
        <end position="451"/>
    </location>
</feature>
<evidence type="ECO:0000256" key="6">
    <source>
        <dbReference type="ARBA" id="ARBA00022692"/>
    </source>
</evidence>
<dbReference type="Proteomes" id="UP000694542">
    <property type="component" value="Chromosome 9"/>
</dbReference>
<dbReference type="PANTHER" id="PTHR45941">
    <property type="entry name" value="ALPHA-N-ACETYLGALACTOSAMINIDE ALPHA-2,6-SIALYLTRANSFERASE 2-LIKE-RELATED"/>
    <property type="match status" value="1"/>
</dbReference>
<comment type="catalytic activity">
    <reaction evidence="13">
        <text>a beta-D-galactosyl-(1-&gt;3)-N-acetyl-alpha-D-galactosaminyl derivative + CMP-N-acetyl-beta-neuraminate = a beta-D-galactosyl-(1-&gt;3)-[N-acetyl-alpha-neuraminyl-(2-&gt;6)]-N-acetyl-alpha-D-galactosaminyl derivative + CMP + H(+)</text>
        <dbReference type="Rhea" id="RHEA:11136"/>
        <dbReference type="ChEBI" id="CHEBI:15378"/>
        <dbReference type="ChEBI" id="CHEBI:57812"/>
        <dbReference type="ChEBI" id="CHEBI:60377"/>
        <dbReference type="ChEBI" id="CHEBI:133470"/>
        <dbReference type="ChEBI" id="CHEBI:140764"/>
        <dbReference type="EC" id="2.4.3.3"/>
    </reaction>
    <physiologicalReaction direction="left-to-right" evidence="13">
        <dbReference type="Rhea" id="RHEA:11137"/>
    </physiologicalReaction>
</comment>
<feature type="region of interest" description="Disordered" evidence="17">
    <location>
        <begin position="1"/>
        <end position="46"/>
    </location>
</feature>
<dbReference type="Ensembl" id="ENSCAFT00040010562.1">
    <property type="protein sequence ID" value="ENSCAFP00040009158.1"/>
    <property type="gene ID" value="ENSCAFG00040005563.1"/>
</dbReference>
<keyword evidence="7" id="KW-0735">Signal-anchor</keyword>
<name>A0A8C0QDT0_CANLF</name>
<keyword evidence="8" id="KW-1133">Transmembrane helix</keyword>
<keyword evidence="4" id="KW-0328">Glycosyltransferase</keyword>
<dbReference type="PANTHER" id="PTHR45941:SF1">
    <property type="entry name" value="ALPHA-N-ACETYLGALACTOSAMINIDE ALPHA-2,6-SIALYLTRANSFERASE 1"/>
    <property type="match status" value="1"/>
</dbReference>
<keyword evidence="5" id="KW-0808">Transferase</keyword>
<keyword evidence="6" id="KW-0812">Transmembrane</keyword>
<comment type="catalytic activity">
    <reaction evidence="15">
        <text>a 3-O-[N-acetyl-alpha-neuraminyl-(2-&gt;3)-beta-D-galactosyl-(1-&gt;3)-N-acetyl-alpha-D-galactosaminyl]-L-threonyl-[protein] + CMP-N-acetyl-beta-neuraminate = a 3-O-{alpha-Neu5Ac-(2-&gt;3)-beta-D-Gal-(1-&gt;3)-[alpha-Neu5Ac-(2-&gt;6)]-alpha-D-GalNAc}-L-threonyl-[protein] + CMP + H(+)</text>
        <dbReference type="Rhea" id="RHEA:81659"/>
        <dbReference type="Rhea" id="RHEA-COMP:14417"/>
        <dbReference type="Rhea" id="RHEA-COMP:16763"/>
        <dbReference type="ChEBI" id="CHEBI:15378"/>
        <dbReference type="ChEBI" id="CHEBI:57812"/>
        <dbReference type="ChEBI" id="CHEBI:60377"/>
        <dbReference type="ChEBI" id="CHEBI:139598"/>
        <dbReference type="ChEBI" id="CHEBI:156398"/>
    </reaction>
    <physiologicalReaction direction="left-to-right" evidence="15">
        <dbReference type="Rhea" id="RHEA:81660"/>
    </physiologicalReaction>
</comment>
<feature type="region of interest" description="Disordered" evidence="17">
    <location>
        <begin position="231"/>
        <end position="470"/>
    </location>
</feature>
<reference evidence="18" key="2">
    <citation type="submission" date="2025-08" db="UniProtKB">
        <authorList>
            <consortium name="Ensembl"/>
        </authorList>
    </citation>
    <scope>IDENTIFICATION</scope>
</reference>
<evidence type="ECO:0000256" key="11">
    <source>
        <dbReference type="ARBA" id="ARBA00023157"/>
    </source>
</evidence>
<feature type="compositionally biased region" description="Low complexity" evidence="17">
    <location>
        <begin position="186"/>
        <end position="202"/>
    </location>
</feature>
<keyword evidence="11" id="KW-1015">Disulfide bond</keyword>
<evidence type="ECO:0000313" key="18">
    <source>
        <dbReference type="Ensembl" id="ENSCAFP00040009158.1"/>
    </source>
</evidence>
<evidence type="ECO:0000256" key="17">
    <source>
        <dbReference type="SAM" id="MobiDB-lite"/>
    </source>
</evidence>
<dbReference type="AlphaFoldDB" id="A0A8C0QDT0"/>
<evidence type="ECO:0000256" key="7">
    <source>
        <dbReference type="ARBA" id="ARBA00022968"/>
    </source>
</evidence>
<comment type="pathway">
    <text evidence="2">Protein modification; protein glycosylation.</text>
</comment>
<sequence length="787" mass="87208">MSIPRHQHIRNEERSPESLHEVTGQAPTAGDRTMAPAVASAQEKSVWAPQALATAYAAQEDTRAEALEATSAQPTSMRGQERKDTMPDTLPPRAQDKGVASDRTGLPSVMSQDTRTIKGRRDQKEEPTATRKVTPGPQSKARTTRRTPVPESQAKALTTPGAGPMGRTRKGATTAAAPHRDTARATPPSTSSQGRTTRRSPSLRAANFKSEPRWDFEEQYSFDTEALQPVSLATASPLRSPCGQPTPLPPPSRLRPTLPCLHPNLLSLSGQSRRKRQVPDPGLGSGGRCEGDVRCPGAPRRPGRSWGRGRDTCAGAGRPNIHPLAGGGGHGLKDGKEGQGHQPGPPALMHKPDSWECLIFPARTMPPPSLPAPPKKSSLGPRPGEHVRSHMEHVRSYTEPRAGSPAGFLPHAPAKGHPQGTRNPVLWDPRGSGGQDKGEGRSADPRDRTEEAPEVFPPPDPPSRTQTCPDSVKVKASKSPWLQNLFLANLTLFLDSSRFSQREWDRLEHFAPPFGFMELNQSLVQKVVTRFPPVPQQQLLRASLPAGSSQCITCAVVGNGGILNDSRVGQEIDGHDHVFRLSGAVTKGYEQDVGTRTSFYGFTAFSITQSLLALGGRGFPHVPLGKDVRYLHFLEGTRDYEWLEALLLNQTLVKSSLSWFRRRPQEAFRDTLQLDRYLLLHPDFMRYMKNRFLRSKTLNNIHWRIYRPTTGALLLLTALHLCDQVSAYGFITEGHERFSDHYYDKSWKRTIFYTNHDFPLERTLWKRLHDEGIIRLYQRPIISKPKM</sequence>
<evidence type="ECO:0000256" key="9">
    <source>
        <dbReference type="ARBA" id="ARBA00023034"/>
    </source>
</evidence>
<dbReference type="GO" id="GO:0001665">
    <property type="term" value="F:alpha-N-acetylgalactosaminide alpha-2,6-sialyltransferase activity"/>
    <property type="evidence" value="ECO:0007669"/>
    <property type="project" value="UniProtKB-EC"/>
</dbReference>
<evidence type="ECO:0000256" key="8">
    <source>
        <dbReference type="ARBA" id="ARBA00022989"/>
    </source>
</evidence>
<accession>A0A8C0QDT0</accession>
<feature type="compositionally biased region" description="Basic and acidic residues" evidence="17">
    <location>
        <begin position="9"/>
        <end position="20"/>
    </location>
</feature>
<evidence type="ECO:0000256" key="2">
    <source>
        <dbReference type="ARBA" id="ARBA00004922"/>
    </source>
</evidence>
<evidence type="ECO:0000256" key="12">
    <source>
        <dbReference type="ARBA" id="ARBA00023180"/>
    </source>
</evidence>
<feature type="region of interest" description="Disordered" evidence="17">
    <location>
        <begin position="59"/>
        <end position="214"/>
    </location>
</feature>
<dbReference type="FunFam" id="3.90.1480.20:FF:000013">
    <property type="entry name" value="ST6 N-acetylgalactosaminide alpha-2,6-sialyltransferase 1"/>
    <property type="match status" value="1"/>
</dbReference>
<evidence type="ECO:0000256" key="15">
    <source>
        <dbReference type="ARBA" id="ARBA00050664"/>
    </source>
</evidence>
<organism evidence="18 19">
    <name type="scientific">Canis lupus familiaris</name>
    <name type="common">Dog</name>
    <name type="synonym">Canis familiaris</name>
    <dbReference type="NCBI Taxonomy" id="9615"/>
    <lineage>
        <taxon>Eukaryota</taxon>
        <taxon>Metazoa</taxon>
        <taxon>Chordata</taxon>
        <taxon>Craniata</taxon>
        <taxon>Vertebrata</taxon>
        <taxon>Euteleostomi</taxon>
        <taxon>Mammalia</taxon>
        <taxon>Eutheria</taxon>
        <taxon>Laurasiatheria</taxon>
        <taxon>Carnivora</taxon>
        <taxon>Caniformia</taxon>
        <taxon>Canidae</taxon>
        <taxon>Canis</taxon>
    </lineage>
</organism>
<evidence type="ECO:0000256" key="5">
    <source>
        <dbReference type="ARBA" id="ARBA00022679"/>
    </source>
</evidence>
<comment type="catalytic activity">
    <reaction evidence="16">
        <text>a 3-O-[N-acetyl-alpha-D-galactosaminyl]-L-threonyl-[protein] + CMP-N-acetyl-beta-neuraminate = a 3-O-[N-acetyl-alpha-neuraminosyl-(2-&gt;6)-N-acetyl-alpha-D-galactosaminyl]-L-threonyl-[protein] + CMP + H(+)</text>
        <dbReference type="Rhea" id="RHEA:81643"/>
        <dbReference type="Rhea" id="RHEA-COMP:11689"/>
        <dbReference type="Rhea" id="RHEA-COMP:19720"/>
        <dbReference type="ChEBI" id="CHEBI:15378"/>
        <dbReference type="ChEBI" id="CHEBI:57812"/>
        <dbReference type="ChEBI" id="CHEBI:60377"/>
        <dbReference type="ChEBI" id="CHEBI:87075"/>
        <dbReference type="ChEBI" id="CHEBI:231970"/>
    </reaction>
    <physiologicalReaction direction="left-to-right" evidence="16">
        <dbReference type="Rhea" id="RHEA:81644"/>
    </physiologicalReaction>
</comment>
<dbReference type="InterPro" id="IPR038578">
    <property type="entry name" value="GT29-like_sf"/>
</dbReference>
<dbReference type="Pfam" id="PF00777">
    <property type="entry name" value="Glyco_transf_29"/>
    <property type="match status" value="1"/>
</dbReference>
<protein>
    <recommendedName>
        <fullName evidence="14">alpha-N-acetylgalactosaminide alpha-2,6-sialyltransferase</fullName>
        <ecNumber evidence="14">2.4.3.3</ecNumber>
    </recommendedName>
</protein>
<evidence type="ECO:0000256" key="13">
    <source>
        <dbReference type="ARBA" id="ARBA00036348"/>
    </source>
</evidence>
<dbReference type="GO" id="GO:0000139">
    <property type="term" value="C:Golgi membrane"/>
    <property type="evidence" value="ECO:0007669"/>
    <property type="project" value="UniProtKB-SubCell"/>
</dbReference>
<dbReference type="EC" id="2.4.3.3" evidence="14"/>
<evidence type="ECO:0000256" key="1">
    <source>
        <dbReference type="ARBA" id="ARBA00004323"/>
    </source>
</evidence>
<feature type="compositionally biased region" description="Basic and acidic residues" evidence="17">
    <location>
        <begin position="115"/>
        <end position="129"/>
    </location>
</feature>
<dbReference type="InterPro" id="IPR001675">
    <property type="entry name" value="Glyco_trans_29"/>
</dbReference>
<comment type="subcellular location">
    <subcellularLocation>
        <location evidence="1">Golgi apparatus membrane</location>
        <topology evidence="1">Single-pass type II membrane protein</topology>
    </subcellularLocation>
</comment>
<reference evidence="18" key="1">
    <citation type="submission" date="2018-10" db="EMBL/GenBank/DDBJ databases">
        <title>De novo assembly of a Great Dane genome.</title>
        <authorList>
            <person name="Kidd J.M."/>
            <person name="Pendleton A.L."/>
            <person name="Shen F."/>
            <person name="Emery S."/>
        </authorList>
    </citation>
    <scope>NUCLEOTIDE SEQUENCE [LARGE SCALE GENOMIC DNA]</scope>
    <source>
        <strain evidence="18">Great Dane</strain>
    </source>
</reference>
<feature type="compositionally biased region" description="Pro residues" evidence="17">
    <location>
        <begin position="244"/>
        <end position="253"/>
    </location>
</feature>
<evidence type="ECO:0000256" key="10">
    <source>
        <dbReference type="ARBA" id="ARBA00023136"/>
    </source>
</evidence>
<evidence type="ECO:0000313" key="19">
    <source>
        <dbReference type="Proteomes" id="UP000694542"/>
    </source>
</evidence>
<dbReference type="GO" id="GO:1901137">
    <property type="term" value="P:carbohydrate derivative biosynthetic process"/>
    <property type="evidence" value="ECO:0007669"/>
    <property type="project" value="UniProtKB-ARBA"/>
</dbReference>
<evidence type="ECO:0000256" key="14">
    <source>
        <dbReference type="ARBA" id="ARBA00039109"/>
    </source>
</evidence>
<keyword evidence="9" id="KW-0333">Golgi apparatus</keyword>
<dbReference type="Gene3D" id="3.90.1480.20">
    <property type="entry name" value="Glycosyl transferase family 29"/>
    <property type="match status" value="1"/>
</dbReference>
<keyword evidence="10" id="KW-0472">Membrane</keyword>
<evidence type="ECO:0000256" key="3">
    <source>
        <dbReference type="ARBA" id="ARBA00006003"/>
    </source>
</evidence>
<evidence type="ECO:0000256" key="16">
    <source>
        <dbReference type="ARBA" id="ARBA00052285"/>
    </source>
</evidence>